<feature type="transmembrane region" description="Helical" evidence="19">
    <location>
        <begin position="583"/>
        <end position="607"/>
    </location>
</feature>
<dbReference type="FunFam" id="1.10.510.10:FF:000453">
    <property type="entry name" value="LRR receptor-like serine/threonine-protein kinase HSL2"/>
    <property type="match status" value="1"/>
</dbReference>
<keyword evidence="13 19" id="KW-0472">Membrane</keyword>
<dbReference type="FunFam" id="3.30.200.20:FF:000039">
    <property type="entry name" value="receptor-like protein kinase FERONIA"/>
    <property type="match status" value="1"/>
</dbReference>
<dbReference type="Gene3D" id="3.30.200.20">
    <property type="entry name" value="Phosphorylase Kinase, domain 1"/>
    <property type="match status" value="1"/>
</dbReference>
<sequence>MCEFNTSIHHHHHQLSYAPFFMSTWSDSDSVFHTQSHTKPQLTPSQALWFVFTIFLLLLIPPTNTIGNRFSFEVYLLVQLASLSSGLGLCLGLFQNSAEFRIPRMLTSGAWPWTLGAVFLMWLFGSSLLVGAQDGITHPDEGVLCFNGTQDDGYLHVRELQLLNMNLSGSLSPELGRLSRLRIFITGSIPKEIGNITSLELLLLNGNRLTGSLPEEIGYLPNLDRIQIDENKISGELPKSFANLNKTKHFHMNNNSISGQIPPELARLPYLVHFLLDNNNLSGHLPPELSRMPNLTILQLDNNNFEGTTIPDSYGNMSKLLKLSIRNCNLQGPIPDLSRIPQLGYFGLANNELTGSIPASFSSLPILQELSLANNSLNGSIPSSLWQNKTLNANESLIVLKGNPVCTNNSLSLPQQCASRNDNTRSQSGTNSTGSCQPQSCPFPYEYSPLSNLSCFCAAPLPVVYRLKSPGFSDFVPYINSFTEYLTTGLELDSDQLYIGSFEWEKGPRLKMNLKLYPVYNASNNSGSMFNGSEVQRIRGMFTGWNIPDSDIFGPYELINFNLPDIYRGAVVRTSGSGVSTGALIGIVLGGIAVAVTLSAVVTLLILRVRLRNYRLVSKRRQTLKSSIKIDGVKSFTYTELATATNNFNSSTQVGQGGYGKVYRGTLADGTIVAIKRAQEGSLQGEREFLTEIQLLSRLHHRNLVSLIGYCDEEGEQSKEPPNFAMRLKIALGSAKGILYLHTEADPPIFHRDIKASNILLDSRFTAKVADFGLSRLAPVPDMEGAVPAHVSTVVKGTPGYLDPEYFLTHKLTDKSDVYSLGVVFLELLTGMQPISHGKNIVREVNVAYHSGMIFSVIDGRMGSYPSECVEKFVTLALKCSQDETDGRPSMADVVRELENIWAMMPESDVGVSVSIDTAAEKMTPPSSSSSSSLVKNPYVSSDVSGSDLVSGVIPSITPR</sequence>
<dbReference type="InterPro" id="IPR000719">
    <property type="entry name" value="Prot_kinase_dom"/>
</dbReference>
<dbReference type="InterPro" id="IPR003591">
    <property type="entry name" value="Leu-rich_rpt_typical-subtyp"/>
</dbReference>
<dbReference type="FunFam" id="3.80.10.10:FF:000383">
    <property type="entry name" value="Leucine-rich repeat receptor protein kinase EMS1"/>
    <property type="match status" value="1"/>
</dbReference>
<dbReference type="PROSITE" id="PS00107">
    <property type="entry name" value="PROTEIN_KINASE_ATP"/>
    <property type="match status" value="1"/>
</dbReference>
<evidence type="ECO:0000256" key="3">
    <source>
        <dbReference type="ARBA" id="ARBA00022527"/>
    </source>
</evidence>
<comment type="subcellular location">
    <subcellularLocation>
        <location evidence="1">Membrane</location>
        <topology evidence="1">Single-pass membrane protein</topology>
    </subcellularLocation>
</comment>
<keyword evidence="8" id="KW-0677">Repeat</keyword>
<dbReference type="PROSITE" id="PS00108">
    <property type="entry name" value="PROTEIN_KINASE_ST"/>
    <property type="match status" value="1"/>
</dbReference>
<evidence type="ECO:0000256" key="12">
    <source>
        <dbReference type="ARBA" id="ARBA00022989"/>
    </source>
</evidence>
<feature type="transmembrane region" description="Helical" evidence="19">
    <location>
        <begin position="47"/>
        <end position="66"/>
    </location>
</feature>
<evidence type="ECO:0000256" key="6">
    <source>
        <dbReference type="ARBA" id="ARBA00022692"/>
    </source>
</evidence>
<evidence type="ECO:0000256" key="4">
    <source>
        <dbReference type="ARBA" id="ARBA00022614"/>
    </source>
</evidence>
<dbReference type="InterPro" id="IPR011009">
    <property type="entry name" value="Kinase-like_dom_sf"/>
</dbReference>
<evidence type="ECO:0000256" key="10">
    <source>
        <dbReference type="ARBA" id="ARBA00022777"/>
    </source>
</evidence>
<dbReference type="Gene3D" id="3.80.10.10">
    <property type="entry name" value="Ribonuclease Inhibitor"/>
    <property type="match status" value="2"/>
</dbReference>
<evidence type="ECO:0000256" key="18">
    <source>
        <dbReference type="SAM" id="MobiDB-lite"/>
    </source>
</evidence>
<keyword evidence="3" id="KW-0723">Serine/threonine-protein kinase</keyword>
<dbReference type="EC" id="2.7.11.1" evidence="2"/>
<comment type="catalytic activity">
    <reaction evidence="15">
        <text>L-threonyl-[protein] + ATP = O-phospho-L-threonyl-[protein] + ADP + H(+)</text>
        <dbReference type="Rhea" id="RHEA:46608"/>
        <dbReference type="Rhea" id="RHEA-COMP:11060"/>
        <dbReference type="Rhea" id="RHEA-COMP:11605"/>
        <dbReference type="ChEBI" id="CHEBI:15378"/>
        <dbReference type="ChEBI" id="CHEBI:30013"/>
        <dbReference type="ChEBI" id="CHEBI:30616"/>
        <dbReference type="ChEBI" id="CHEBI:61977"/>
        <dbReference type="ChEBI" id="CHEBI:456216"/>
        <dbReference type="EC" id="2.7.11.1"/>
    </reaction>
</comment>
<keyword evidence="4" id="KW-0433">Leucine-rich repeat</keyword>
<feature type="region of interest" description="Disordered" evidence="18">
    <location>
        <begin position="921"/>
        <end position="947"/>
    </location>
</feature>
<proteinExistence type="predicted"/>
<keyword evidence="14" id="KW-0325">Glycoprotein</keyword>
<name>A0A0B0NLN7_GOSAR</name>
<evidence type="ECO:0000256" key="5">
    <source>
        <dbReference type="ARBA" id="ARBA00022679"/>
    </source>
</evidence>
<keyword evidence="5" id="KW-0808">Transferase</keyword>
<protein>
    <recommendedName>
        <fullName evidence="2">non-specific serine/threonine protein kinase</fullName>
        <ecNumber evidence="2">2.7.11.1</ecNumber>
    </recommendedName>
</protein>
<comment type="catalytic activity">
    <reaction evidence="16">
        <text>L-seryl-[protein] + ATP = O-phospho-L-seryl-[protein] + ADP + H(+)</text>
        <dbReference type="Rhea" id="RHEA:17989"/>
        <dbReference type="Rhea" id="RHEA-COMP:9863"/>
        <dbReference type="Rhea" id="RHEA-COMP:11604"/>
        <dbReference type="ChEBI" id="CHEBI:15378"/>
        <dbReference type="ChEBI" id="CHEBI:29999"/>
        <dbReference type="ChEBI" id="CHEBI:30616"/>
        <dbReference type="ChEBI" id="CHEBI:83421"/>
        <dbReference type="ChEBI" id="CHEBI:456216"/>
        <dbReference type="EC" id="2.7.11.1"/>
    </reaction>
</comment>
<keyword evidence="22" id="KW-1185">Reference proteome</keyword>
<organism evidence="21 22">
    <name type="scientific">Gossypium arboreum</name>
    <name type="common">Tree cotton</name>
    <name type="synonym">Gossypium nanking</name>
    <dbReference type="NCBI Taxonomy" id="29729"/>
    <lineage>
        <taxon>Eukaryota</taxon>
        <taxon>Viridiplantae</taxon>
        <taxon>Streptophyta</taxon>
        <taxon>Embryophyta</taxon>
        <taxon>Tracheophyta</taxon>
        <taxon>Spermatophyta</taxon>
        <taxon>Magnoliopsida</taxon>
        <taxon>eudicotyledons</taxon>
        <taxon>Gunneridae</taxon>
        <taxon>Pentapetalae</taxon>
        <taxon>rosids</taxon>
        <taxon>malvids</taxon>
        <taxon>Malvales</taxon>
        <taxon>Malvaceae</taxon>
        <taxon>Malvoideae</taxon>
        <taxon>Gossypium</taxon>
    </lineage>
</organism>
<evidence type="ECO:0000256" key="17">
    <source>
        <dbReference type="PROSITE-ProRule" id="PRU10141"/>
    </source>
</evidence>
<reference evidence="22" key="1">
    <citation type="submission" date="2014-09" db="EMBL/GenBank/DDBJ databases">
        <authorList>
            <person name="Mudge J."/>
            <person name="Ramaraj T."/>
            <person name="Lindquist I.E."/>
            <person name="Bharti A.K."/>
            <person name="Sundararajan A."/>
            <person name="Cameron C.T."/>
            <person name="Woodward J.E."/>
            <person name="May G.D."/>
            <person name="Brubaker C."/>
            <person name="Broadhvest J."/>
            <person name="Wilkins T.A."/>
        </authorList>
    </citation>
    <scope>NUCLEOTIDE SEQUENCE</scope>
    <source>
        <strain evidence="22">cv. AKA8401</strain>
    </source>
</reference>
<dbReference type="Proteomes" id="UP000032142">
    <property type="component" value="Unassembled WGS sequence"/>
</dbReference>
<dbReference type="Gene3D" id="1.10.510.10">
    <property type="entry name" value="Transferase(Phosphotransferase) domain 1"/>
    <property type="match status" value="1"/>
</dbReference>
<dbReference type="PANTHER" id="PTHR45974">
    <property type="entry name" value="RECEPTOR-LIKE PROTEIN 55"/>
    <property type="match status" value="1"/>
</dbReference>
<keyword evidence="9 17" id="KW-0547">Nucleotide-binding</keyword>
<dbReference type="PROSITE" id="PS50011">
    <property type="entry name" value="PROTEIN_KINASE_DOM"/>
    <property type="match status" value="1"/>
</dbReference>
<feature type="transmembrane region" description="Helical" evidence="19">
    <location>
        <begin position="106"/>
        <end position="124"/>
    </location>
</feature>
<dbReference type="CDD" id="cd21699">
    <property type="entry name" value="JMTM_APP_like"/>
    <property type="match status" value="1"/>
</dbReference>
<evidence type="ECO:0000256" key="16">
    <source>
        <dbReference type="ARBA" id="ARBA00048679"/>
    </source>
</evidence>
<evidence type="ECO:0000256" key="1">
    <source>
        <dbReference type="ARBA" id="ARBA00004167"/>
    </source>
</evidence>
<dbReference type="GO" id="GO:0016020">
    <property type="term" value="C:membrane"/>
    <property type="evidence" value="ECO:0007669"/>
    <property type="project" value="UniProtKB-SubCell"/>
</dbReference>
<evidence type="ECO:0000256" key="15">
    <source>
        <dbReference type="ARBA" id="ARBA00047899"/>
    </source>
</evidence>
<dbReference type="GO" id="GO:0004674">
    <property type="term" value="F:protein serine/threonine kinase activity"/>
    <property type="evidence" value="ECO:0007669"/>
    <property type="project" value="UniProtKB-KW"/>
</dbReference>
<evidence type="ECO:0000256" key="13">
    <source>
        <dbReference type="ARBA" id="ARBA00023136"/>
    </source>
</evidence>
<dbReference type="Pfam" id="PF23598">
    <property type="entry name" value="LRR_14"/>
    <property type="match status" value="1"/>
</dbReference>
<evidence type="ECO:0000256" key="9">
    <source>
        <dbReference type="ARBA" id="ARBA00022741"/>
    </source>
</evidence>
<keyword evidence="6 19" id="KW-0812">Transmembrane</keyword>
<keyword evidence="10" id="KW-0418">Kinase</keyword>
<dbReference type="GO" id="GO:0005524">
    <property type="term" value="F:ATP binding"/>
    <property type="evidence" value="ECO:0007669"/>
    <property type="project" value="UniProtKB-UniRule"/>
</dbReference>
<feature type="transmembrane region" description="Helical" evidence="19">
    <location>
        <begin position="72"/>
        <end position="94"/>
    </location>
</feature>
<dbReference type="PANTHER" id="PTHR45974:SF134">
    <property type="entry name" value="OS01G0960400 PROTEIN"/>
    <property type="match status" value="1"/>
</dbReference>
<evidence type="ECO:0000313" key="21">
    <source>
        <dbReference type="EMBL" id="KHG15448.1"/>
    </source>
</evidence>
<evidence type="ECO:0000256" key="2">
    <source>
        <dbReference type="ARBA" id="ARBA00012513"/>
    </source>
</evidence>
<keyword evidence="12 19" id="KW-1133">Transmembrane helix</keyword>
<feature type="region of interest" description="Disordered" evidence="18">
    <location>
        <begin position="417"/>
        <end position="438"/>
    </location>
</feature>
<evidence type="ECO:0000256" key="14">
    <source>
        <dbReference type="ARBA" id="ARBA00023180"/>
    </source>
</evidence>
<dbReference type="InterPro" id="IPR055414">
    <property type="entry name" value="LRR_R13L4/SHOC2-like"/>
</dbReference>
<dbReference type="EMBL" id="KN403796">
    <property type="protein sequence ID" value="KHG15448.1"/>
    <property type="molecule type" value="Genomic_DNA"/>
</dbReference>
<evidence type="ECO:0000259" key="20">
    <source>
        <dbReference type="PROSITE" id="PS50011"/>
    </source>
</evidence>
<keyword evidence="7" id="KW-0732">Signal</keyword>
<evidence type="ECO:0000256" key="8">
    <source>
        <dbReference type="ARBA" id="ARBA00022737"/>
    </source>
</evidence>
<keyword evidence="11 17" id="KW-0067">ATP-binding</keyword>
<dbReference type="SMART" id="SM00220">
    <property type="entry name" value="S_TKc"/>
    <property type="match status" value="1"/>
</dbReference>
<evidence type="ECO:0000313" key="22">
    <source>
        <dbReference type="Proteomes" id="UP000032142"/>
    </source>
</evidence>
<dbReference type="Pfam" id="PF00069">
    <property type="entry name" value="Pkinase"/>
    <property type="match status" value="1"/>
</dbReference>
<accession>A0A0B0NLN7</accession>
<dbReference type="AlphaFoldDB" id="A0A0B0NLN7"/>
<evidence type="ECO:0000256" key="11">
    <source>
        <dbReference type="ARBA" id="ARBA00022840"/>
    </source>
</evidence>
<dbReference type="SMART" id="SM00369">
    <property type="entry name" value="LRR_TYP"/>
    <property type="match status" value="3"/>
</dbReference>
<evidence type="ECO:0000256" key="7">
    <source>
        <dbReference type="ARBA" id="ARBA00022729"/>
    </source>
</evidence>
<gene>
    <name evidence="21" type="ORF">F383_00176</name>
</gene>
<dbReference type="InterPro" id="IPR032675">
    <property type="entry name" value="LRR_dom_sf"/>
</dbReference>
<feature type="domain" description="Protein kinase" evidence="20">
    <location>
        <begin position="648"/>
        <end position="903"/>
    </location>
</feature>
<dbReference type="InterPro" id="IPR008271">
    <property type="entry name" value="Ser/Thr_kinase_AS"/>
</dbReference>
<dbReference type="InterPro" id="IPR017441">
    <property type="entry name" value="Protein_kinase_ATP_BS"/>
</dbReference>
<dbReference type="SUPFAM" id="SSF52058">
    <property type="entry name" value="L domain-like"/>
    <property type="match status" value="1"/>
</dbReference>
<feature type="binding site" evidence="17">
    <location>
        <position position="676"/>
    </location>
    <ligand>
        <name>ATP</name>
        <dbReference type="ChEBI" id="CHEBI:30616"/>
    </ligand>
</feature>
<dbReference type="SUPFAM" id="SSF56112">
    <property type="entry name" value="Protein kinase-like (PK-like)"/>
    <property type="match status" value="1"/>
</dbReference>
<evidence type="ECO:0000256" key="19">
    <source>
        <dbReference type="SAM" id="Phobius"/>
    </source>
</evidence>